<feature type="region of interest" description="Disordered" evidence="1">
    <location>
        <begin position="93"/>
        <end position="139"/>
    </location>
</feature>
<evidence type="ECO:0000313" key="3">
    <source>
        <dbReference type="Proteomes" id="UP000462621"/>
    </source>
</evidence>
<protein>
    <submittedName>
        <fullName evidence="2">AvrE-family type 3 secretion system effector</fullName>
    </submittedName>
</protein>
<proteinExistence type="predicted"/>
<evidence type="ECO:0000256" key="1">
    <source>
        <dbReference type="SAM" id="MobiDB-lite"/>
    </source>
</evidence>
<gene>
    <name evidence="2" type="ORF">F9817_18040</name>
</gene>
<evidence type="ECO:0000313" key="2">
    <source>
        <dbReference type="EMBL" id="MZI95081.1"/>
    </source>
</evidence>
<dbReference type="Proteomes" id="UP000462621">
    <property type="component" value="Unassembled WGS sequence"/>
</dbReference>
<dbReference type="Pfam" id="PF11725">
    <property type="entry name" value="AvrE_T3Es"/>
    <property type="match status" value="1"/>
</dbReference>
<dbReference type="RefSeq" id="WP_161157557.1">
    <property type="nucleotide sequence ID" value="NZ_WEKT01000044.1"/>
</dbReference>
<name>A0A7X4LNK7_9VIBR</name>
<comment type="caution">
    <text evidence="2">The sequence shown here is derived from an EMBL/GenBank/DDBJ whole genome shotgun (WGS) entry which is preliminary data.</text>
</comment>
<dbReference type="InterPro" id="IPR021085">
    <property type="entry name" value="AvrE_T3Es"/>
</dbReference>
<organism evidence="2 3">
    <name type="scientific">Vibrio eleionomae</name>
    <dbReference type="NCBI Taxonomy" id="2653505"/>
    <lineage>
        <taxon>Bacteria</taxon>
        <taxon>Pseudomonadati</taxon>
        <taxon>Pseudomonadota</taxon>
        <taxon>Gammaproteobacteria</taxon>
        <taxon>Vibrionales</taxon>
        <taxon>Vibrionaceae</taxon>
        <taxon>Vibrio</taxon>
    </lineage>
</organism>
<feature type="compositionally biased region" description="Low complexity" evidence="1">
    <location>
        <begin position="119"/>
        <end position="132"/>
    </location>
</feature>
<sequence length="1641" mass="178778">MKIGNSAHILAETLQASQAAQSTTQSNHPNLQLVQQNAQPQHNQVATLAAEGSHLPLPKDVAQLESAPDGLPVAKHQHKKHHSLAELLKKEAQNDAQVESGQSNKASSSSAVMAEQPDQTSTSAHSASQTQQPDVLDAPELTLKNGKISIGEGTAKPVAALLKGTLGKSQQSYMVHHSAQDGAHQWLQDTKGSITFIETDKQAGLLAMHKSKPITTAHMPVMGRDLESTHTPSNAMLSHTSGIHKDESGQQARLHDGKLYTLGEHGTWQEQDHAQGKLSKLAKQPQGALFAVADGKHLTQLGTQSSLNSEDKSIDGFGVNQQGKIALLFKSGDDKPATIEFHSSIDDKNAQSPKLHFEPALKTEQTKDESPDIQSLGIDDHHVYAIDKENRLLKADLPQQGQNELTFHEMKPSELKTHLGDDIQLQGFLPDDNGKVALLVKDHSSQEHACPMMNHREAFTPGWNLSDVLHIDNIQGLKSVDQQTLDVEDFGRQGKMALHDNKLFAKDPQTQTWREQADNIDSLQRGQDGQAYALQKGQLKKVTVNEKSGAIRFGKDNLFSLHHTKGDLSLDDGPKAMPEGKIKAAAVINSNQHVALTDKGELVHTHLRSGTSQPINPAHPVTQKGLTGEVKQLTIDKNANLYALNDEGKVFKLSKKDWQGVLTPQENHTWKPVDVPQSDGEIQQLSLNAKRKVTLTTDNHQTLELGKADWKSTHTEDPTTNISKRDHLFSRLSHATKGTKVTKHGAQVNVTAQMGGMSGAEGGKINSKWTSRLKAHVFQPTMDVPRPLKTFADSTQHNWKGRNGLDGLYKQQHALYEELDLTSKKIQAGDVPERPPIDLKTRLEKLDLGDGAKGLKAAIENLRHHAESSAEHQLMTLGQHQGIIDDEGAMKFDYKPSKTKAFTQSFNINRSGHSLTDELLPLWKHTPASKESVPGDILTSFSALKLNMSHEQTEIPLGRRRDPNDQMSLVKARLVLDSLTLQKLDGLVEKAELLSGSKPSTEQLAKLEKDFLAISDKGYEQSPVKQASDKGMQSSKQAEENYDVTKYFTRAMKDENHGVNLITRTSLESKNQTELNQDLKSLLHSLKPSDDVNVSRGYSVDASVTFVPTPLQGQAVNMFPTAGVSEKRNYSIDFNGQEDGVQVTLAGNLGPAASANFGISKNTLPYILNQPGNDFKTSLNNGQQSFKPDVMVGAGITANASHAKDNEITFTLKGNDIDEFVDGLTNGTLKANDLIAKGQEHASIHGTKTSFTLDMAVNIGARARLDLKKTDDHTTYLRAGVGLSAGLNLATATKDHLQTQGIDNGKTAVTSKNGLLNAATAGASADVTLGNNQSFDAGLLPMPGKMAVSASAAIDNAVRVKGEMRTKQAEPVTDEAITKLGETLTGAFPDKSTAHAIKEIEKLPTVDKKLEAINKLFAGDSPRIALNDTQHSALNDLHKTNIQHDAAKINGSMLGDCKMAVTNYNPQQMDKLGAIDFLASLIAPSHKRALTEKITHMMQQDPDFASIVNKARSHPNTHTMVTLELKDDVRQKLEKNFAKGKINMDEVKKTLENPENRRIKSIAVMEKGSHKEGFSAPTPLISGSSSATIYMERDAGSINFKYGRDQEVPRTYTVGGEITNHQTDITSALVDLKKQGMEVKA</sequence>
<keyword evidence="3" id="KW-1185">Reference proteome</keyword>
<reference evidence="2 3" key="1">
    <citation type="submission" date="2019-10" db="EMBL/GenBank/DDBJ databases">
        <title>Vibrio sp. nov. isolated from a shrimp pond.</title>
        <authorList>
            <person name="Gomez-Gil B."/>
            <person name="Enciso-Ibarra J."/>
            <person name="Enciso-Ibarra K."/>
            <person name="Bolan-Mejia C."/>
        </authorList>
    </citation>
    <scope>NUCLEOTIDE SEQUENCE [LARGE SCALE GENOMIC DNA]</scope>
    <source>
        <strain evidence="2 3">CAIM 722</strain>
    </source>
</reference>
<feature type="compositionally biased region" description="Low complexity" evidence="1">
    <location>
        <begin position="100"/>
        <end position="110"/>
    </location>
</feature>
<accession>A0A7X4LNK7</accession>
<dbReference type="EMBL" id="WEKT01000044">
    <property type="protein sequence ID" value="MZI95081.1"/>
    <property type="molecule type" value="Genomic_DNA"/>
</dbReference>